<protein>
    <submittedName>
        <fullName evidence="1">Uncharacterized protein</fullName>
    </submittedName>
</protein>
<gene>
    <name evidence="1" type="ORF">DB44_AI00040</name>
</gene>
<proteinExistence type="predicted"/>
<name>A0A0C1HIQ7_9BACT</name>
<comment type="caution">
    <text evidence="1">The sequence shown here is derived from an EMBL/GenBank/DDBJ whole genome shotgun (WGS) entry which is preliminary data.</text>
</comment>
<evidence type="ECO:0000313" key="2">
    <source>
        <dbReference type="Proteomes" id="UP000031465"/>
    </source>
</evidence>
<sequence>MVIIMPIEFVSTNPLEKIQSNPQNTEEIKLKNNNFILPNGKEYFISKFKIDGKEIEVSKLSSEQLQSIALIADKLFKSVSSLNLKRNDLNSIGIMATPNKTTAVTVNYKDSTDTQSVKEEKVNRLIHQEFKKKFPSCLAENIQRVKTTQTIAQHQIQFSSAYGDGQELDGMPGNEEPLTKTSARLIGPKTLPSEQVITHTYSIDGQDYATQYITRDTTVDQTIEFCKNMISHLRVKLEKASEEDKTKIMSKLRLYENSLNNAKKFRENEDWLSSDYFRGQIRESDFAQATESYVSAPVNMRYQELQVDGKKEVGFYRVGIMSDMRNGFYSLSDLKSFKNEPKKVNDLIQNLSKKLNSKLTNDQRVSIENALNNLKIMRGSPSYIDIVYQERKMMIEQQMVQLIAGQVRQNPQKVLEAFEAGNSFDLVHVALLNQRKSEMGPTGWVHDERVEMEDMQEIFAEFNGKKLCFNGTGPLIDGDMVYLPHQIKASEIVTIPLATAFFNTSVQGNTHNNKTQLKINTQQLRQLLISHPHLFDKFPEVKKSLLEDSSTSYTLAEELLMVLLSSKTFCVSLGCLSAKDRTGLVAERLMLRYLHPHLPSKRKHDFDKSIFDPNGPAVRVVTDNTPKFKVLKVDPRASLPQGFNFLDRIKMVYNMLKAKASF</sequence>
<evidence type="ECO:0000313" key="1">
    <source>
        <dbReference type="EMBL" id="KIC74443.1"/>
    </source>
</evidence>
<reference evidence="1 2" key="1">
    <citation type="journal article" date="2014" name="Mol. Biol. Evol.">
        <title>Massive expansion of Ubiquitination-related gene families within the Chlamydiae.</title>
        <authorList>
            <person name="Domman D."/>
            <person name="Collingro A."/>
            <person name="Lagkouvardos I."/>
            <person name="Gehre L."/>
            <person name="Weinmaier T."/>
            <person name="Rattei T."/>
            <person name="Subtil A."/>
            <person name="Horn M."/>
        </authorList>
    </citation>
    <scope>NUCLEOTIDE SEQUENCE [LARGE SCALE GENOMIC DNA]</scope>
    <source>
        <strain evidence="1 2">EI2</strain>
    </source>
</reference>
<dbReference type="Proteomes" id="UP000031465">
    <property type="component" value="Unassembled WGS sequence"/>
</dbReference>
<dbReference type="EMBL" id="JSAN01000009">
    <property type="protein sequence ID" value="KIC74443.1"/>
    <property type="molecule type" value="Genomic_DNA"/>
</dbReference>
<dbReference type="AlphaFoldDB" id="A0A0C1HIQ7"/>
<dbReference type="PATRIC" id="fig|362787.3.peg.13"/>
<accession>A0A0C1HIQ7</accession>
<organism evidence="1 2">
    <name type="scientific">Candidatus Protochlamydia amoebophila</name>
    <dbReference type="NCBI Taxonomy" id="362787"/>
    <lineage>
        <taxon>Bacteria</taxon>
        <taxon>Pseudomonadati</taxon>
        <taxon>Chlamydiota</taxon>
        <taxon>Chlamydiia</taxon>
        <taxon>Parachlamydiales</taxon>
        <taxon>Parachlamydiaceae</taxon>
        <taxon>Candidatus Protochlamydia</taxon>
    </lineage>
</organism>